<dbReference type="Proteomes" id="UP000075604">
    <property type="component" value="Unassembled WGS sequence"/>
</dbReference>
<dbReference type="Pfam" id="PF21818">
    <property type="entry name" value="DUF6884"/>
    <property type="match status" value="1"/>
</dbReference>
<feature type="domain" description="DUF6884" evidence="1">
    <location>
        <begin position="12"/>
        <end position="145"/>
    </location>
</feature>
<evidence type="ECO:0000259" key="1">
    <source>
        <dbReference type="Pfam" id="PF21818"/>
    </source>
</evidence>
<dbReference type="EMBL" id="JELX01000997">
    <property type="protein sequence ID" value="KYF60260.1"/>
    <property type="molecule type" value="Genomic_DNA"/>
</dbReference>
<evidence type="ECO:0000313" key="2">
    <source>
        <dbReference type="EMBL" id="KYF60260.1"/>
    </source>
</evidence>
<name>A0A150PX62_SORCE</name>
<organism evidence="2 3">
    <name type="scientific">Sorangium cellulosum</name>
    <name type="common">Polyangium cellulosum</name>
    <dbReference type="NCBI Taxonomy" id="56"/>
    <lineage>
        <taxon>Bacteria</taxon>
        <taxon>Pseudomonadati</taxon>
        <taxon>Myxococcota</taxon>
        <taxon>Polyangia</taxon>
        <taxon>Polyangiales</taxon>
        <taxon>Polyangiaceae</taxon>
        <taxon>Sorangium</taxon>
    </lineage>
</organism>
<dbReference type="InterPro" id="IPR049251">
    <property type="entry name" value="DUF6884"/>
</dbReference>
<gene>
    <name evidence="2" type="ORF">BE04_26000</name>
</gene>
<reference evidence="2 3" key="1">
    <citation type="submission" date="2014-02" db="EMBL/GenBank/DDBJ databases">
        <title>The small core and large imbalanced accessory genome model reveals a collaborative survival strategy of Sorangium cellulosum strains in nature.</title>
        <authorList>
            <person name="Han K."/>
            <person name="Peng R."/>
            <person name="Blom J."/>
            <person name="Li Y.-Z."/>
        </authorList>
    </citation>
    <scope>NUCLEOTIDE SEQUENCE [LARGE SCALE GENOMIC DNA]</scope>
    <source>
        <strain evidence="2 3">So0157-18</strain>
    </source>
</reference>
<accession>A0A150PX62</accession>
<protein>
    <recommendedName>
        <fullName evidence="1">DUF6884 domain-containing protein</fullName>
    </recommendedName>
</protein>
<comment type="caution">
    <text evidence="2">The sequence shown here is derived from an EMBL/GenBank/DDBJ whole genome shotgun (WGS) entry which is preliminary data.</text>
</comment>
<proteinExistence type="predicted"/>
<sequence>MFTDKKPGAPRVALVGCSASKQKHLAPAREFYTSALFRAAYDYAERTCDAVLIVSAFYGAVAPKAVIRPYDRSLRLYNKRQREDWGVRTVGQLLPSFELPPQLVVLAGTLYAGALAHGAHWHNLPRPEEPLRGIAGCGSRVNWLRANTPANRTNERASGGTR</sequence>
<evidence type="ECO:0000313" key="3">
    <source>
        <dbReference type="Proteomes" id="UP000075604"/>
    </source>
</evidence>
<dbReference type="AlphaFoldDB" id="A0A150PX62"/>